<reference evidence="2 3" key="1">
    <citation type="submission" date="2020-11" db="EMBL/GenBank/DDBJ databases">
        <title>WGS of Herminiimonas contaminans strain Marseille-Q4544 isolated from planarians Schmidtea mediterranea.</title>
        <authorList>
            <person name="Kangale L."/>
        </authorList>
    </citation>
    <scope>NUCLEOTIDE SEQUENCE [LARGE SCALE GENOMIC DNA]</scope>
    <source>
        <strain evidence="2 3">Marseille-Q4544</strain>
    </source>
</reference>
<accession>A0ABS0EY61</accession>
<dbReference type="EMBL" id="JADOEL010000038">
    <property type="protein sequence ID" value="MBF8179796.1"/>
    <property type="molecule type" value="Genomic_DNA"/>
</dbReference>
<feature type="domain" description="STAND NTPase 4 small alpha/beta" evidence="1">
    <location>
        <begin position="388"/>
        <end position="437"/>
    </location>
</feature>
<dbReference type="SUPFAM" id="SSF52540">
    <property type="entry name" value="P-loop containing nucleoside triphosphate hydrolases"/>
    <property type="match status" value="1"/>
</dbReference>
<dbReference type="Pfam" id="PF24406">
    <property type="entry name" value="nSTAND_NTPase4"/>
    <property type="match status" value="1"/>
</dbReference>
<gene>
    <name evidence="2" type="ORF">IXC47_19145</name>
</gene>
<evidence type="ECO:0000259" key="1">
    <source>
        <dbReference type="Pfam" id="PF24406"/>
    </source>
</evidence>
<sequence>MFLEGGVLFENSRPDHSTFNLLLLDIEQMEYLALLAQWDGSRYDITDDTETWGSLRRLGVQSGSKCPLVPDWQTTLTDPGANFTHSAKKNLDIDDFYVWPELQVTADTSPVKRNVIGSYLAEVANLNSGVMIGGEEKSGKTTLLYQYYKSYHERGYLPLYFRGSWFLKSHKNDPLRALRMALEKQYAKTCHTSFLQAESSKRILLLDDIDSSSMSTTDLSECLEVFFRYFENVILTTTDTATAMSVLSTERIEVLRNFTQYDIREFGHKKRLELVCKWAEIGGDNEANSTKWMANIDKWEKDLTTAVGRQFVPAVPIFLLTLLQSIEAGRSTDLKNSAFGHYYHFLITSSLNEIGIDREQWAEVFNYCSTLAWYMYSSETHHVLDSHMRGFTEQYKTEYAAEVSYERRIRDLSKAGIVTQRDGALCFKYPYLYFFFVGQYIGDRIHEPDMENEIDRLCSDMHLRENANILLFACHHTKSPVIYTRIAEALDGVFDSFKSFDFVADVEILNSLVNTAPSLIYNEQTVKESRLKDRERMDQEEPGMVTSNKDAEKFLKDANDAIIRLFRSMEILGQFLKNHYGTTRNPIKDELIQKIFDGSLRGLNGITHVLLNQANAIFEHFAQEAERKGESQDLQIAAAKRLIFDVTAAITFAFIHKASSAVGSSHLRDNLLKVVNEKGTLAYELIETSFEMDLPDGLSLAKIKKLNASIEKNVFAQALLRTLALKHLHLFKVPYQDKQKLCAELDIALTKQMALQRDQKRLQGK</sequence>
<dbReference type="InterPro" id="IPR027417">
    <property type="entry name" value="P-loop_NTPase"/>
</dbReference>
<evidence type="ECO:0000313" key="2">
    <source>
        <dbReference type="EMBL" id="MBF8179796.1"/>
    </source>
</evidence>
<dbReference type="InterPro" id="IPR057123">
    <property type="entry name" value="STAND_NTPase4_dom"/>
</dbReference>
<organism evidence="2 3">
    <name type="scientific">Herminiimonas contaminans</name>
    <dbReference type="NCBI Taxonomy" id="1111140"/>
    <lineage>
        <taxon>Bacteria</taxon>
        <taxon>Pseudomonadati</taxon>
        <taxon>Pseudomonadota</taxon>
        <taxon>Betaproteobacteria</taxon>
        <taxon>Burkholderiales</taxon>
        <taxon>Oxalobacteraceae</taxon>
        <taxon>Herminiimonas</taxon>
    </lineage>
</organism>
<dbReference type="RefSeq" id="WP_195876748.1">
    <property type="nucleotide sequence ID" value="NZ_JADOEL010000038.1"/>
</dbReference>
<proteinExistence type="predicted"/>
<dbReference type="Gene3D" id="3.40.50.300">
    <property type="entry name" value="P-loop containing nucleotide triphosphate hydrolases"/>
    <property type="match status" value="1"/>
</dbReference>
<keyword evidence="3" id="KW-1185">Reference proteome</keyword>
<protein>
    <recommendedName>
        <fullName evidence="1">STAND NTPase 4 small alpha/beta domain-containing protein</fullName>
    </recommendedName>
</protein>
<dbReference type="Proteomes" id="UP000657372">
    <property type="component" value="Unassembled WGS sequence"/>
</dbReference>
<evidence type="ECO:0000313" key="3">
    <source>
        <dbReference type="Proteomes" id="UP000657372"/>
    </source>
</evidence>
<name>A0ABS0EY61_9BURK</name>
<comment type="caution">
    <text evidence="2">The sequence shown here is derived from an EMBL/GenBank/DDBJ whole genome shotgun (WGS) entry which is preliminary data.</text>
</comment>